<organism evidence="1">
    <name type="scientific">Compsopogon caeruleus</name>
    <dbReference type="NCBI Taxonomy" id="31354"/>
    <lineage>
        <taxon>Eukaryota</taxon>
        <taxon>Rhodophyta</taxon>
        <taxon>Compsopogonophyceae</taxon>
        <taxon>Compsopogonales</taxon>
        <taxon>Compsopogonaceae</taxon>
        <taxon>Compsopogon</taxon>
    </lineage>
</organism>
<reference evidence="1" key="1">
    <citation type="submission" date="2021-01" db="EMBL/GenBank/DDBJ databases">
        <authorList>
            <person name="Corre E."/>
            <person name="Pelletier E."/>
            <person name="Niang G."/>
            <person name="Scheremetjew M."/>
            <person name="Finn R."/>
            <person name="Kale V."/>
            <person name="Holt S."/>
            <person name="Cochrane G."/>
            <person name="Meng A."/>
            <person name="Brown T."/>
            <person name="Cohen L."/>
        </authorList>
    </citation>
    <scope>NUCLEOTIDE SEQUENCE</scope>
    <source>
        <strain evidence="1">SAG 36.94</strain>
    </source>
</reference>
<protein>
    <submittedName>
        <fullName evidence="1">Uncharacterized protein</fullName>
    </submittedName>
</protein>
<gene>
    <name evidence="1" type="ORF">CCAE0312_LOCUS6998</name>
</gene>
<name>A0A7S1TF54_9RHOD</name>
<dbReference type="AlphaFoldDB" id="A0A7S1TF54"/>
<evidence type="ECO:0000313" key="1">
    <source>
        <dbReference type="EMBL" id="CAD9234908.1"/>
    </source>
</evidence>
<accession>A0A7S1TF54</accession>
<dbReference type="EMBL" id="HBGH01012550">
    <property type="protein sequence ID" value="CAD9234908.1"/>
    <property type="molecule type" value="Transcribed_RNA"/>
</dbReference>
<sequence length="104" mass="11505">MATLPSTISLFKSLHELQVKSSENIAHPTLNMIDVLSSVSSGCYNPNFSLVFGNCFGNCHNCSRGDRKSSQVFDFSMSGWSETRSVVCWLLLQASRQSLDLLIL</sequence>
<proteinExistence type="predicted"/>